<accession>A0ABU3VLQ0</accession>
<proteinExistence type="predicted"/>
<organism evidence="2 3">
    <name type="scientific">Sedimentitalea todarodis</name>
    <dbReference type="NCBI Taxonomy" id="1631240"/>
    <lineage>
        <taxon>Bacteria</taxon>
        <taxon>Pseudomonadati</taxon>
        <taxon>Pseudomonadota</taxon>
        <taxon>Alphaproteobacteria</taxon>
        <taxon>Rhodobacterales</taxon>
        <taxon>Paracoccaceae</taxon>
        <taxon>Sedimentitalea</taxon>
    </lineage>
</organism>
<gene>
    <name evidence="2" type="ORF">QO231_25080</name>
</gene>
<dbReference type="RefSeq" id="WP_316782753.1">
    <property type="nucleotide sequence ID" value="NZ_JASMWN010000046.1"/>
</dbReference>
<protein>
    <submittedName>
        <fullName evidence="2">Zf-HC2 domain-containing protein</fullName>
    </submittedName>
</protein>
<keyword evidence="3" id="KW-1185">Reference proteome</keyword>
<dbReference type="InterPro" id="IPR027383">
    <property type="entry name" value="Znf_put"/>
</dbReference>
<evidence type="ECO:0000313" key="2">
    <source>
        <dbReference type="EMBL" id="MDU9007098.1"/>
    </source>
</evidence>
<comment type="caution">
    <text evidence="2">The sequence shown here is derived from an EMBL/GenBank/DDBJ whole genome shotgun (WGS) entry which is preliminary data.</text>
</comment>
<name>A0ABU3VLQ0_9RHOB</name>
<dbReference type="Proteomes" id="UP001255416">
    <property type="component" value="Unassembled WGS sequence"/>
</dbReference>
<feature type="domain" description="Putative zinc-finger" evidence="1">
    <location>
        <begin position="3"/>
        <end position="29"/>
    </location>
</feature>
<evidence type="ECO:0000313" key="3">
    <source>
        <dbReference type="Proteomes" id="UP001255416"/>
    </source>
</evidence>
<dbReference type="Pfam" id="PF13490">
    <property type="entry name" value="zf-HC2"/>
    <property type="match status" value="1"/>
</dbReference>
<reference evidence="3" key="1">
    <citation type="submission" date="2023-05" db="EMBL/GenBank/DDBJ databases">
        <title>Sedimentitalea sp. nov. JM2-8.</title>
        <authorList>
            <person name="Huang J."/>
        </authorList>
    </citation>
    <scope>NUCLEOTIDE SEQUENCE [LARGE SCALE GENOMIC DNA]</scope>
    <source>
        <strain evidence="3">KHS03</strain>
    </source>
</reference>
<sequence>MSEIELMLSAYIDGELSNTDSLELEIQLATDAELREQLERLVAADAAAMSDFDAMLNDPVPAALVDHITAFQPRASANED</sequence>
<evidence type="ECO:0000259" key="1">
    <source>
        <dbReference type="Pfam" id="PF13490"/>
    </source>
</evidence>
<dbReference type="EMBL" id="JASMWN010000046">
    <property type="protein sequence ID" value="MDU9007098.1"/>
    <property type="molecule type" value="Genomic_DNA"/>
</dbReference>